<proteinExistence type="predicted"/>
<evidence type="ECO:0000313" key="2">
    <source>
        <dbReference type="Proteomes" id="UP000054776"/>
    </source>
</evidence>
<dbReference type="EMBL" id="JYDH01000029">
    <property type="protein sequence ID" value="KRY38027.1"/>
    <property type="molecule type" value="Genomic_DNA"/>
</dbReference>
<reference evidence="1 2" key="1">
    <citation type="submission" date="2015-01" db="EMBL/GenBank/DDBJ databases">
        <title>Evolution of Trichinella species and genotypes.</title>
        <authorList>
            <person name="Korhonen P.K."/>
            <person name="Edoardo P."/>
            <person name="Giuseppe L.R."/>
            <person name="Gasser R.B."/>
        </authorList>
    </citation>
    <scope>NUCLEOTIDE SEQUENCE [LARGE SCALE GENOMIC DNA]</scope>
    <source>
        <strain evidence="1">ISS3</strain>
    </source>
</reference>
<sequence>MHDTVDMMKYSSTLRGYDKMLSENCPSGIFSFHSTVLTTGKLETLSAMLFAVATSLLRIINEKVSTECEQFETSEIGNDQFSLKDVRYDKMDIACFVCSSLDFFQVEH</sequence>
<keyword evidence="2" id="KW-1185">Reference proteome</keyword>
<gene>
    <name evidence="1" type="ORF">T01_1873</name>
</gene>
<organism evidence="1 2">
    <name type="scientific">Trichinella spiralis</name>
    <name type="common">Trichina worm</name>
    <dbReference type="NCBI Taxonomy" id="6334"/>
    <lineage>
        <taxon>Eukaryota</taxon>
        <taxon>Metazoa</taxon>
        <taxon>Ecdysozoa</taxon>
        <taxon>Nematoda</taxon>
        <taxon>Enoplea</taxon>
        <taxon>Dorylaimia</taxon>
        <taxon>Trichinellida</taxon>
        <taxon>Trichinellidae</taxon>
        <taxon>Trichinella</taxon>
    </lineage>
</organism>
<name>A0A0V1BLG3_TRISP</name>
<dbReference type="Proteomes" id="UP000054776">
    <property type="component" value="Unassembled WGS sequence"/>
</dbReference>
<dbReference type="InParanoid" id="A0A0V1BLG3"/>
<comment type="caution">
    <text evidence="1">The sequence shown here is derived from an EMBL/GenBank/DDBJ whole genome shotgun (WGS) entry which is preliminary data.</text>
</comment>
<dbReference type="AlphaFoldDB" id="A0A0V1BLG3"/>
<evidence type="ECO:0000313" key="1">
    <source>
        <dbReference type="EMBL" id="KRY38027.1"/>
    </source>
</evidence>
<accession>A0A0V1BLG3</accession>
<protein>
    <submittedName>
        <fullName evidence="1">Uncharacterized protein</fullName>
    </submittedName>
</protein>